<dbReference type="GO" id="GO:0006071">
    <property type="term" value="P:glycerol metabolic process"/>
    <property type="evidence" value="ECO:0007669"/>
    <property type="project" value="UniProtKB-KW"/>
</dbReference>
<proteinExistence type="inferred from homology"/>
<dbReference type="Pfam" id="PF03007">
    <property type="entry name" value="WS_DGAT_cat"/>
    <property type="match status" value="1"/>
</dbReference>
<evidence type="ECO:0000259" key="10">
    <source>
        <dbReference type="Pfam" id="PF06974"/>
    </source>
</evidence>
<protein>
    <recommendedName>
        <fullName evidence="4">diacylglycerol O-acyltransferase</fullName>
        <ecNumber evidence="4">2.3.1.20</ecNumber>
    </recommendedName>
</protein>
<name>A4BH65_9GAMM</name>
<dbReference type="SUPFAM" id="SSF52777">
    <property type="entry name" value="CoA-dependent acyltransferases"/>
    <property type="match status" value="1"/>
</dbReference>
<dbReference type="STRING" id="314283.MED297_15120"/>
<keyword evidence="5" id="KW-0808">Transferase</keyword>
<reference evidence="11 12" key="1">
    <citation type="submission" date="2006-02" db="EMBL/GenBank/DDBJ databases">
        <authorList>
            <person name="Pinhassi J."/>
            <person name="Pedros-Alio C."/>
            <person name="Ferriera S."/>
            <person name="Johnson J."/>
            <person name="Kravitz S."/>
            <person name="Halpern A."/>
            <person name="Remington K."/>
            <person name="Beeson K."/>
            <person name="Tran B."/>
            <person name="Rogers Y.-H."/>
            <person name="Friedman R."/>
            <person name="Venter J.C."/>
        </authorList>
    </citation>
    <scope>NUCLEOTIDE SEQUENCE [LARGE SCALE GENOMIC DNA]</scope>
    <source>
        <strain evidence="11 12">MED297</strain>
    </source>
</reference>
<gene>
    <name evidence="11" type="ORF">MED297_15120</name>
</gene>
<comment type="pathway">
    <text evidence="1">Glycerolipid metabolism; triacylglycerol biosynthesis.</text>
</comment>
<organism evidence="11 12">
    <name type="scientific">Reinekea blandensis MED297</name>
    <dbReference type="NCBI Taxonomy" id="314283"/>
    <lineage>
        <taxon>Bacteria</taxon>
        <taxon>Pseudomonadati</taxon>
        <taxon>Pseudomonadota</taxon>
        <taxon>Gammaproteobacteria</taxon>
        <taxon>Oceanospirillales</taxon>
        <taxon>Saccharospirillaceae</taxon>
        <taxon>Reinekea</taxon>
    </lineage>
</organism>
<accession>A4BH65</accession>
<dbReference type="InterPro" id="IPR004255">
    <property type="entry name" value="O-acyltransferase_WSD1_N"/>
</dbReference>
<dbReference type="AlphaFoldDB" id="A4BH65"/>
<evidence type="ECO:0000256" key="8">
    <source>
        <dbReference type="ARBA" id="ARBA00048109"/>
    </source>
</evidence>
<feature type="domain" description="O-acyltransferase WSD1 C-terminal" evidence="10">
    <location>
        <begin position="285"/>
        <end position="426"/>
    </location>
</feature>
<dbReference type="InterPro" id="IPR023213">
    <property type="entry name" value="CAT-like_dom_sf"/>
</dbReference>
<comment type="catalytic activity">
    <reaction evidence="8">
        <text>an acyl-CoA + a 1,2-diacyl-sn-glycerol = a triacyl-sn-glycerol + CoA</text>
        <dbReference type="Rhea" id="RHEA:10868"/>
        <dbReference type="ChEBI" id="CHEBI:17815"/>
        <dbReference type="ChEBI" id="CHEBI:57287"/>
        <dbReference type="ChEBI" id="CHEBI:58342"/>
        <dbReference type="ChEBI" id="CHEBI:64615"/>
        <dbReference type="EC" id="2.3.1.20"/>
    </reaction>
</comment>
<comment type="similarity">
    <text evidence="3">Belongs to the long-chain O-acyltransferase family.</text>
</comment>
<evidence type="ECO:0000256" key="2">
    <source>
        <dbReference type="ARBA" id="ARBA00005189"/>
    </source>
</evidence>
<evidence type="ECO:0000256" key="5">
    <source>
        <dbReference type="ARBA" id="ARBA00022679"/>
    </source>
</evidence>
<dbReference type="PANTHER" id="PTHR31650">
    <property type="entry name" value="O-ACYLTRANSFERASE (WSD1-LIKE) FAMILY PROTEIN"/>
    <property type="match status" value="1"/>
</dbReference>
<keyword evidence="12" id="KW-1185">Reference proteome</keyword>
<comment type="pathway">
    <text evidence="2">Lipid metabolism.</text>
</comment>
<dbReference type="Pfam" id="PF06974">
    <property type="entry name" value="WS_DGAT_C"/>
    <property type="match status" value="1"/>
</dbReference>
<dbReference type="HOGENOM" id="CLU_024186_3_1_6"/>
<evidence type="ECO:0000256" key="1">
    <source>
        <dbReference type="ARBA" id="ARBA00004771"/>
    </source>
</evidence>
<feature type="domain" description="O-acyltransferase WSD1-like N-terminal" evidence="9">
    <location>
        <begin position="1"/>
        <end position="242"/>
    </location>
</feature>
<evidence type="ECO:0000259" key="9">
    <source>
        <dbReference type="Pfam" id="PF03007"/>
    </source>
</evidence>
<evidence type="ECO:0000256" key="6">
    <source>
        <dbReference type="ARBA" id="ARBA00022798"/>
    </source>
</evidence>
<comment type="caution">
    <text evidence="11">The sequence shown here is derived from an EMBL/GenBank/DDBJ whole genome shotgun (WGS) entry which is preliminary data.</text>
</comment>
<dbReference type="GO" id="GO:0004144">
    <property type="term" value="F:diacylglycerol O-acyltransferase activity"/>
    <property type="evidence" value="ECO:0007669"/>
    <property type="project" value="UniProtKB-EC"/>
</dbReference>
<dbReference type="UniPathway" id="UPA00282"/>
<keyword evidence="7" id="KW-0012">Acyltransferase</keyword>
<dbReference type="GO" id="GO:0019432">
    <property type="term" value="P:triglyceride biosynthetic process"/>
    <property type="evidence" value="ECO:0007669"/>
    <property type="project" value="UniProtKB-UniPathway"/>
</dbReference>
<evidence type="ECO:0000256" key="4">
    <source>
        <dbReference type="ARBA" id="ARBA00013244"/>
    </source>
</evidence>
<evidence type="ECO:0000313" key="12">
    <source>
        <dbReference type="Proteomes" id="UP000005953"/>
    </source>
</evidence>
<evidence type="ECO:0000256" key="3">
    <source>
        <dbReference type="ARBA" id="ARBA00009587"/>
    </source>
</evidence>
<dbReference type="EMBL" id="AAOE01000019">
    <property type="protein sequence ID" value="EAR08564.1"/>
    <property type="molecule type" value="Genomic_DNA"/>
</dbReference>
<sequence length="439" mass="48854">MAGVDHAWLRMDSPVNPMVINAVMTFQSAIPESVVHERLLTQFASIKRFQCRPSPALVSEAWQVAPVDLDYHLPTAQQSPETDAELQQLATDFINSPLDTSRPLWRMLFVPRFRHGCAIIIRIHHAYADGMALMKVLLSLMDEGASMPPLAASIPTPHPPSPSRWLKRLQPFVPGQGKWSETLMLVEELTTELLKMGLSPGEANIFKTPGLCGKKQLVWSQPLDLMEVKTIAQTHQAKINDILLSSAAGAFRRYLKDLNQLTSWSEMRTVVPVDLRPLLKAPELGNYFGMVFLSLPLGIEDPIERAQALHQRMGALKQSKQAWLVFQILQLAGYLPDIAEKELVRLFSSKASAVMTNVPGPGFPLHFAGSELDQVLFWVPQSGSIGTGVSILTYNNRVQFGLMTDQQLISNPQDIIDCFNAEFESLLLETLMTVPWPSG</sequence>
<dbReference type="InterPro" id="IPR009721">
    <property type="entry name" value="O-acyltransferase_WSD1_C"/>
</dbReference>
<dbReference type="GO" id="GO:0005886">
    <property type="term" value="C:plasma membrane"/>
    <property type="evidence" value="ECO:0007669"/>
    <property type="project" value="TreeGrafter"/>
</dbReference>
<dbReference type="Proteomes" id="UP000005953">
    <property type="component" value="Unassembled WGS sequence"/>
</dbReference>
<dbReference type="Gene3D" id="3.30.559.10">
    <property type="entry name" value="Chloramphenicol acetyltransferase-like domain"/>
    <property type="match status" value="1"/>
</dbReference>
<evidence type="ECO:0000256" key="7">
    <source>
        <dbReference type="ARBA" id="ARBA00023315"/>
    </source>
</evidence>
<dbReference type="PANTHER" id="PTHR31650:SF1">
    <property type="entry name" value="WAX ESTER SYNTHASE_DIACYLGLYCEROL ACYLTRANSFERASE 4-RELATED"/>
    <property type="match status" value="1"/>
</dbReference>
<keyword evidence="6" id="KW-0319">Glycerol metabolism</keyword>
<dbReference type="InterPro" id="IPR045034">
    <property type="entry name" value="O-acyltransferase_WSD1-like"/>
</dbReference>
<evidence type="ECO:0000313" key="11">
    <source>
        <dbReference type="EMBL" id="EAR08564.1"/>
    </source>
</evidence>
<dbReference type="EC" id="2.3.1.20" evidence="4"/>